<dbReference type="Proteomes" id="UP000499080">
    <property type="component" value="Unassembled WGS sequence"/>
</dbReference>
<dbReference type="Gene3D" id="3.30.420.10">
    <property type="entry name" value="Ribonuclease H-like superfamily/Ribonuclease H"/>
    <property type="match status" value="1"/>
</dbReference>
<evidence type="ECO:0000313" key="1">
    <source>
        <dbReference type="EMBL" id="GBN71212.1"/>
    </source>
</evidence>
<protein>
    <recommendedName>
        <fullName evidence="3">Transposable element Tc3 transposase</fullName>
    </recommendedName>
</protein>
<sequence length="167" mass="19826">MKRLFAEVNTLQLHFKAFYVVYEFYCDLPHAKPLRVQFQCLVEQNWQMKQLFYLKFRIDHIPLLRQGNLNGFMIDIPRPHEGYRLPRNARNPFTAICTENWWSKLDFPAGQRPIHVAKSSWEWFLDNGVHVIEWTVLSPDLNPQENVWGVLSRAVYVNADSFSLCQN</sequence>
<gene>
    <name evidence="1" type="ORF">AVEN_78203_1</name>
</gene>
<keyword evidence="2" id="KW-1185">Reference proteome</keyword>
<dbReference type="InterPro" id="IPR036397">
    <property type="entry name" value="RNaseH_sf"/>
</dbReference>
<name>A0A4Y2R640_ARAVE</name>
<proteinExistence type="predicted"/>
<dbReference type="EMBL" id="BGPR01015936">
    <property type="protein sequence ID" value="GBN71212.1"/>
    <property type="molecule type" value="Genomic_DNA"/>
</dbReference>
<dbReference type="GO" id="GO:0003676">
    <property type="term" value="F:nucleic acid binding"/>
    <property type="evidence" value="ECO:0007669"/>
    <property type="project" value="InterPro"/>
</dbReference>
<accession>A0A4Y2R640</accession>
<evidence type="ECO:0000313" key="2">
    <source>
        <dbReference type="Proteomes" id="UP000499080"/>
    </source>
</evidence>
<organism evidence="1 2">
    <name type="scientific">Araneus ventricosus</name>
    <name type="common">Orbweaver spider</name>
    <name type="synonym">Epeira ventricosa</name>
    <dbReference type="NCBI Taxonomy" id="182803"/>
    <lineage>
        <taxon>Eukaryota</taxon>
        <taxon>Metazoa</taxon>
        <taxon>Ecdysozoa</taxon>
        <taxon>Arthropoda</taxon>
        <taxon>Chelicerata</taxon>
        <taxon>Arachnida</taxon>
        <taxon>Araneae</taxon>
        <taxon>Araneomorphae</taxon>
        <taxon>Entelegynae</taxon>
        <taxon>Araneoidea</taxon>
        <taxon>Araneidae</taxon>
        <taxon>Araneus</taxon>
    </lineage>
</organism>
<evidence type="ECO:0008006" key="3">
    <source>
        <dbReference type="Google" id="ProtNLM"/>
    </source>
</evidence>
<dbReference type="AlphaFoldDB" id="A0A4Y2R640"/>
<reference evidence="1 2" key="1">
    <citation type="journal article" date="2019" name="Sci. Rep.">
        <title>Orb-weaving spider Araneus ventricosus genome elucidates the spidroin gene catalogue.</title>
        <authorList>
            <person name="Kono N."/>
            <person name="Nakamura H."/>
            <person name="Ohtoshi R."/>
            <person name="Moran D.A.P."/>
            <person name="Shinohara A."/>
            <person name="Yoshida Y."/>
            <person name="Fujiwara M."/>
            <person name="Mori M."/>
            <person name="Tomita M."/>
            <person name="Arakawa K."/>
        </authorList>
    </citation>
    <scope>NUCLEOTIDE SEQUENCE [LARGE SCALE GENOMIC DNA]</scope>
</reference>
<dbReference type="OrthoDB" id="10025891at2759"/>
<comment type="caution">
    <text evidence="1">The sequence shown here is derived from an EMBL/GenBank/DDBJ whole genome shotgun (WGS) entry which is preliminary data.</text>
</comment>